<name>A0ACC0NXP7_RHOML</name>
<organism evidence="1 2">
    <name type="scientific">Rhododendron molle</name>
    <name type="common">Chinese azalea</name>
    <name type="synonym">Azalea mollis</name>
    <dbReference type="NCBI Taxonomy" id="49168"/>
    <lineage>
        <taxon>Eukaryota</taxon>
        <taxon>Viridiplantae</taxon>
        <taxon>Streptophyta</taxon>
        <taxon>Embryophyta</taxon>
        <taxon>Tracheophyta</taxon>
        <taxon>Spermatophyta</taxon>
        <taxon>Magnoliopsida</taxon>
        <taxon>eudicotyledons</taxon>
        <taxon>Gunneridae</taxon>
        <taxon>Pentapetalae</taxon>
        <taxon>asterids</taxon>
        <taxon>Ericales</taxon>
        <taxon>Ericaceae</taxon>
        <taxon>Ericoideae</taxon>
        <taxon>Rhodoreae</taxon>
        <taxon>Rhododendron</taxon>
    </lineage>
</organism>
<gene>
    <name evidence="1" type="ORF">RHMOL_Rhmol04G0067200</name>
</gene>
<protein>
    <submittedName>
        <fullName evidence="1">Uncharacterized protein</fullName>
    </submittedName>
</protein>
<comment type="caution">
    <text evidence="1">The sequence shown here is derived from an EMBL/GenBank/DDBJ whole genome shotgun (WGS) entry which is preliminary data.</text>
</comment>
<keyword evidence="2" id="KW-1185">Reference proteome</keyword>
<reference evidence="1" key="1">
    <citation type="submission" date="2022-02" db="EMBL/GenBank/DDBJ databases">
        <title>Plant Genome Project.</title>
        <authorList>
            <person name="Zhang R.-G."/>
        </authorList>
    </citation>
    <scope>NUCLEOTIDE SEQUENCE</scope>
    <source>
        <strain evidence="1">AT1</strain>
    </source>
</reference>
<dbReference type="Proteomes" id="UP001062846">
    <property type="component" value="Chromosome 4"/>
</dbReference>
<sequence length="396" mass="45350">MRSSKKKKKKASHNTAAADDVTFSDLPNHITCDILSRLPLNSIFAFKRVCKLWRDLTLEPYFAKLHLSRSPLSLFFYHDGNDNNNNNNSPSSHFEIIPLHDHLALGRRNRAMKFRTEIHFPHMHAQVVASCNGSILLRNSSSSDDDLVTVCNPLRAQHFILPEPPKLALQTHKSILFGFGHSSSTDQYKVLRLTHMGSPARLYCDVYAIGIDDEWRSIGYTGQPPTRIISQLVFLNGALHWIGIEKSRFIYSFDIEKEQFGSFPLPSCIEEDCNCLGVVDNWLYLHNETQSIAWRIWAMKDYGDFGSWTLEWFIKEPIIYMFTGSVEPLKVLKDGSLLMKFTKTNLRTQVIKTTLASYNPQTRVLKKIKYHVTLPRTRRASVADIPCFVSPMDALK</sequence>
<evidence type="ECO:0000313" key="1">
    <source>
        <dbReference type="EMBL" id="KAI8558153.1"/>
    </source>
</evidence>
<proteinExistence type="predicted"/>
<evidence type="ECO:0000313" key="2">
    <source>
        <dbReference type="Proteomes" id="UP001062846"/>
    </source>
</evidence>
<dbReference type="EMBL" id="CM046391">
    <property type="protein sequence ID" value="KAI8558153.1"/>
    <property type="molecule type" value="Genomic_DNA"/>
</dbReference>
<accession>A0ACC0NXP7</accession>